<dbReference type="InterPro" id="IPR032071">
    <property type="entry name" value="DUF4806"/>
</dbReference>
<proteinExistence type="predicted"/>
<comment type="caution">
    <text evidence="3">The sequence shown here is derived from an EMBL/GenBank/DDBJ whole genome shotgun (WGS) entry which is preliminary data.</text>
</comment>
<dbReference type="PANTHER" id="PTHR34153">
    <property type="entry name" value="SI:CH211-262H13.3-RELATED-RELATED"/>
    <property type="match status" value="1"/>
</dbReference>
<accession>A0AAV0Y774</accession>
<feature type="domain" description="DUF4806" evidence="2">
    <location>
        <begin position="335"/>
        <end position="417"/>
    </location>
</feature>
<name>A0AAV0Y774_9HEMI</name>
<sequence>MWSIVAFDADNTVEVVPSNWFHNNVCAWPKKNLRSYIDNQVSPNEKCFRYLNARKLGKNLISYKIAEEKANLGKQTSDLSTNESSQKHFDTNKLKLKRKISLEKVTKDNKGLWSPDSGDIFDDSDVDPLYSPPVLKNNVQGELSSPKHPSASLPVLARKKLDIDICSSGGPNKIKKLKTVAGNSVSHNKPLSTESPGISYYYSDPRKRVCLSVSPSTSNKIQEFKNADQSKATPDSIKHTEIISTSSSPFKVTRHDENYIASTSQTTQNKKMNNSSDTIEKMNRNVLSLKYEIRSLHEKVDKLDEIIRNFTENNNVGYNRDVGSFEADSFQTLLSSDFPLEDENALQSFENKLLDNSFRLQMVTELSRYVRNTLPSTIRSIMRFLFKDSLLQEYSYKGQKKKKVFSTLGVTSSIIFDAVKNMKRYHKYDKIDVEQPMKIFIAGAKFRDNNKTSE</sequence>
<protein>
    <recommendedName>
        <fullName evidence="2">DUF4806 domain-containing protein</fullName>
    </recommendedName>
</protein>
<organism evidence="3 4">
    <name type="scientific">Macrosiphum euphorbiae</name>
    <name type="common">potato aphid</name>
    <dbReference type="NCBI Taxonomy" id="13131"/>
    <lineage>
        <taxon>Eukaryota</taxon>
        <taxon>Metazoa</taxon>
        <taxon>Ecdysozoa</taxon>
        <taxon>Arthropoda</taxon>
        <taxon>Hexapoda</taxon>
        <taxon>Insecta</taxon>
        <taxon>Pterygota</taxon>
        <taxon>Neoptera</taxon>
        <taxon>Paraneoptera</taxon>
        <taxon>Hemiptera</taxon>
        <taxon>Sternorrhyncha</taxon>
        <taxon>Aphidomorpha</taxon>
        <taxon>Aphidoidea</taxon>
        <taxon>Aphididae</taxon>
        <taxon>Macrosiphini</taxon>
        <taxon>Macrosiphum</taxon>
    </lineage>
</organism>
<dbReference type="PANTHER" id="PTHR34153:SF2">
    <property type="entry name" value="SI:CH211-262H13.3-RELATED"/>
    <property type="match status" value="1"/>
</dbReference>
<keyword evidence="1" id="KW-0175">Coiled coil</keyword>
<keyword evidence="4" id="KW-1185">Reference proteome</keyword>
<dbReference type="EMBL" id="CARXXK010001304">
    <property type="protein sequence ID" value="CAI6375276.1"/>
    <property type="molecule type" value="Genomic_DNA"/>
</dbReference>
<feature type="coiled-coil region" evidence="1">
    <location>
        <begin position="279"/>
        <end position="313"/>
    </location>
</feature>
<evidence type="ECO:0000256" key="1">
    <source>
        <dbReference type="SAM" id="Coils"/>
    </source>
</evidence>
<reference evidence="3 4" key="1">
    <citation type="submission" date="2023-01" db="EMBL/GenBank/DDBJ databases">
        <authorList>
            <person name="Whitehead M."/>
        </authorList>
    </citation>
    <scope>NUCLEOTIDE SEQUENCE [LARGE SCALE GENOMIC DNA]</scope>
</reference>
<dbReference type="Proteomes" id="UP001160148">
    <property type="component" value="Unassembled WGS sequence"/>
</dbReference>
<evidence type="ECO:0000313" key="3">
    <source>
        <dbReference type="EMBL" id="CAI6375276.1"/>
    </source>
</evidence>
<dbReference type="Pfam" id="PF16064">
    <property type="entry name" value="DUF4806"/>
    <property type="match status" value="1"/>
</dbReference>
<gene>
    <name evidence="3" type="ORF">MEUPH1_LOCUS28798</name>
</gene>
<evidence type="ECO:0000259" key="2">
    <source>
        <dbReference type="Pfam" id="PF16064"/>
    </source>
</evidence>
<evidence type="ECO:0000313" key="4">
    <source>
        <dbReference type="Proteomes" id="UP001160148"/>
    </source>
</evidence>
<dbReference type="AlphaFoldDB" id="A0AAV0Y774"/>